<feature type="DNA-binding region" description="Homeobox" evidence="8">
    <location>
        <begin position="485"/>
        <end position="547"/>
    </location>
</feature>
<dbReference type="PROSITE" id="PS50071">
    <property type="entry name" value="HOMEOBOX_2"/>
    <property type="match status" value="1"/>
</dbReference>
<dbReference type="Proteomes" id="UP001454036">
    <property type="component" value="Unassembled WGS sequence"/>
</dbReference>
<feature type="region of interest" description="Disordered" evidence="9">
    <location>
        <begin position="338"/>
        <end position="367"/>
    </location>
</feature>
<evidence type="ECO:0000256" key="7">
    <source>
        <dbReference type="ARBA" id="ARBA00023242"/>
    </source>
</evidence>
<feature type="compositionally biased region" description="Basic and acidic residues" evidence="9">
    <location>
        <begin position="595"/>
        <end position="610"/>
    </location>
</feature>
<dbReference type="CDD" id="cd00086">
    <property type="entry name" value="homeodomain"/>
    <property type="match status" value="1"/>
</dbReference>
<keyword evidence="7 8" id="KW-0539">Nucleus</keyword>
<dbReference type="SMART" id="SM00574">
    <property type="entry name" value="POX"/>
    <property type="match status" value="1"/>
</dbReference>
<dbReference type="GO" id="GO:0005634">
    <property type="term" value="C:nucleus"/>
    <property type="evidence" value="ECO:0007669"/>
    <property type="project" value="UniProtKB-SubCell"/>
</dbReference>
<dbReference type="InterPro" id="IPR008422">
    <property type="entry name" value="KN_HD"/>
</dbReference>
<dbReference type="InterPro" id="IPR009057">
    <property type="entry name" value="Homeodomain-like_sf"/>
</dbReference>
<dbReference type="GO" id="GO:0006355">
    <property type="term" value="P:regulation of DNA-templated transcription"/>
    <property type="evidence" value="ECO:0007669"/>
    <property type="project" value="InterPro"/>
</dbReference>
<feature type="compositionally biased region" description="Low complexity" evidence="9">
    <location>
        <begin position="20"/>
        <end position="37"/>
    </location>
</feature>
<evidence type="ECO:0000313" key="11">
    <source>
        <dbReference type="EMBL" id="GAA0138465.1"/>
    </source>
</evidence>
<evidence type="ECO:0000259" key="10">
    <source>
        <dbReference type="PROSITE" id="PS50071"/>
    </source>
</evidence>
<evidence type="ECO:0000256" key="4">
    <source>
        <dbReference type="ARBA" id="ARBA00023125"/>
    </source>
</evidence>
<dbReference type="SMART" id="SM00389">
    <property type="entry name" value="HOX"/>
    <property type="match status" value="1"/>
</dbReference>
<dbReference type="GO" id="GO:0003677">
    <property type="term" value="F:DNA binding"/>
    <property type="evidence" value="ECO:0007669"/>
    <property type="project" value="UniProtKB-UniRule"/>
</dbReference>
<keyword evidence="6" id="KW-0804">Transcription</keyword>
<reference evidence="11 12" key="1">
    <citation type="submission" date="2024-01" db="EMBL/GenBank/DDBJ databases">
        <title>The complete chloroplast genome sequence of Lithospermum erythrorhizon: insights into the phylogenetic relationship among Boraginaceae species and the maternal lineages of purple gromwells.</title>
        <authorList>
            <person name="Okada T."/>
            <person name="Watanabe K."/>
        </authorList>
    </citation>
    <scope>NUCLEOTIDE SEQUENCE [LARGE SCALE GENOMIC DNA]</scope>
</reference>
<feature type="compositionally biased region" description="Low complexity" evidence="9">
    <location>
        <begin position="342"/>
        <end position="352"/>
    </location>
</feature>
<dbReference type="SUPFAM" id="SSF46689">
    <property type="entry name" value="Homeodomain-like"/>
    <property type="match status" value="1"/>
</dbReference>
<sequence>MSDQDYNPHHQGSFNFNGLESSHQEQQQPQQQHIAQQIRRDKLRMRSEFEVSQTPIVSLGGESTYQSSGVLSEMYNFHSSATELLENQISQSFRRIGSGGDWYGQRQQLGLGPLIVDDKHQERVINNNDTDSLSDAAHHHHHQQQQQISRINADSSTAVDAMQLFLLNPRENTTSSPSQTSIPPPETTSYMLPYQTSQFEQWGNQETTDEGFVERGSLSLSLSSSKAQELLRVGGGGSNAMLCFNQEGSGRSSSSNSTMHIGFKNLAAHNNQQQEFHFQNQYHHQSHHLGSTPVSSGMVNHLRNSRYSKAAQELLEEFCSVARGHPMMMKNKNKLTREDTINPSSNQGNNGNNDDHAPPPLSAADRIEHQRRKVKLLSMLDELDRRYTNYSEQMQMVVNSFEVIMGYGAAIPYTSLAQKAMSRHFRCLKDSITTQLKHSFEVLGEKDGSASSGLTKGETPRLKILEQSLRQQRTYNQMGMMEQEAWRPQRGLPDRSVNVLRAWLFEHFLHPYPSDADKQLLARQTGLSRNQVSNWFINARVRLWKPMVEEMYQQESKEETENNGEDANASAQHNMITTTTTTMTTTSSSLVDISTSRRSEPNEFENDHSSDAINNKQHFMGNQPKQQPLSNSFSATLSSSLTSHIPSTSITTTMPSLMQSFPVDYDPRGSILGTDFGVATTSDDIGSTLIKFGTSSRNVSLTLGLRHPGDLPENSSFSVRDFGSC</sequence>
<dbReference type="Pfam" id="PF07526">
    <property type="entry name" value="POX"/>
    <property type="match status" value="1"/>
</dbReference>
<keyword evidence="5 8" id="KW-0371">Homeobox</keyword>
<organism evidence="11 12">
    <name type="scientific">Lithospermum erythrorhizon</name>
    <name type="common">Purple gromwell</name>
    <name type="synonym">Lithospermum officinale var. erythrorhizon</name>
    <dbReference type="NCBI Taxonomy" id="34254"/>
    <lineage>
        <taxon>Eukaryota</taxon>
        <taxon>Viridiplantae</taxon>
        <taxon>Streptophyta</taxon>
        <taxon>Embryophyta</taxon>
        <taxon>Tracheophyta</taxon>
        <taxon>Spermatophyta</taxon>
        <taxon>Magnoliopsida</taxon>
        <taxon>eudicotyledons</taxon>
        <taxon>Gunneridae</taxon>
        <taxon>Pentapetalae</taxon>
        <taxon>asterids</taxon>
        <taxon>lamiids</taxon>
        <taxon>Boraginales</taxon>
        <taxon>Boraginaceae</taxon>
        <taxon>Boraginoideae</taxon>
        <taxon>Lithospermeae</taxon>
        <taxon>Lithospermum</taxon>
    </lineage>
</organism>
<evidence type="ECO:0000256" key="5">
    <source>
        <dbReference type="ARBA" id="ARBA00023155"/>
    </source>
</evidence>
<keyword evidence="4 8" id="KW-0238">DNA-binding</keyword>
<dbReference type="Gene3D" id="1.10.10.60">
    <property type="entry name" value="Homeodomain-like"/>
    <property type="match status" value="1"/>
</dbReference>
<keyword evidence="12" id="KW-1185">Reference proteome</keyword>
<comment type="similarity">
    <text evidence="2">Belongs to the TALE/BELL homeobox family.</text>
</comment>
<dbReference type="AlphaFoldDB" id="A0AAV3NGL2"/>
<name>A0AAV3NGL2_LITER</name>
<evidence type="ECO:0000256" key="6">
    <source>
        <dbReference type="ARBA" id="ARBA00023163"/>
    </source>
</evidence>
<evidence type="ECO:0000256" key="9">
    <source>
        <dbReference type="SAM" id="MobiDB-lite"/>
    </source>
</evidence>
<dbReference type="Pfam" id="PF05920">
    <property type="entry name" value="Homeobox_KN"/>
    <property type="match status" value="1"/>
</dbReference>
<proteinExistence type="inferred from homology"/>
<comment type="subcellular location">
    <subcellularLocation>
        <location evidence="1 8">Nucleus</location>
    </subcellularLocation>
</comment>
<protein>
    <submittedName>
        <fullName evidence="11">Homeodomain transcription factor</fullName>
    </submittedName>
</protein>
<evidence type="ECO:0000256" key="3">
    <source>
        <dbReference type="ARBA" id="ARBA00023015"/>
    </source>
</evidence>
<feature type="domain" description="Homeobox" evidence="10">
    <location>
        <begin position="483"/>
        <end position="546"/>
    </location>
</feature>
<comment type="caution">
    <text evidence="11">The sequence shown here is derived from an EMBL/GenBank/DDBJ whole genome shotgun (WGS) entry which is preliminary data.</text>
</comment>
<feature type="compositionally biased region" description="Polar residues" evidence="9">
    <location>
        <begin position="1"/>
        <end position="19"/>
    </location>
</feature>
<gene>
    <name evidence="11" type="ORF">LIER_00209</name>
</gene>
<evidence type="ECO:0000256" key="8">
    <source>
        <dbReference type="PROSITE-ProRule" id="PRU00108"/>
    </source>
</evidence>
<keyword evidence="3" id="KW-0805">Transcription regulation</keyword>
<dbReference type="FunFam" id="1.10.10.60:FF:000083">
    <property type="entry name" value="BEL1-like homeodomain protein 4"/>
    <property type="match status" value="1"/>
</dbReference>
<evidence type="ECO:0000256" key="1">
    <source>
        <dbReference type="ARBA" id="ARBA00004123"/>
    </source>
</evidence>
<dbReference type="EMBL" id="BAABME010000014">
    <property type="protein sequence ID" value="GAA0138465.1"/>
    <property type="molecule type" value="Genomic_DNA"/>
</dbReference>
<dbReference type="InterPro" id="IPR006563">
    <property type="entry name" value="POX_dom"/>
</dbReference>
<feature type="region of interest" description="Disordered" evidence="9">
    <location>
        <begin position="583"/>
        <end position="633"/>
    </location>
</feature>
<evidence type="ECO:0000313" key="12">
    <source>
        <dbReference type="Proteomes" id="UP001454036"/>
    </source>
</evidence>
<feature type="region of interest" description="Disordered" evidence="9">
    <location>
        <begin position="1"/>
        <end position="38"/>
    </location>
</feature>
<dbReference type="InterPro" id="IPR001356">
    <property type="entry name" value="HD"/>
</dbReference>
<evidence type="ECO:0000256" key="2">
    <source>
        <dbReference type="ARBA" id="ARBA00006454"/>
    </source>
</evidence>
<dbReference type="InterPro" id="IPR050224">
    <property type="entry name" value="TALE_homeobox"/>
</dbReference>
<accession>A0AAV3NGL2</accession>
<dbReference type="PANTHER" id="PTHR11850">
    <property type="entry name" value="HOMEOBOX PROTEIN TRANSCRIPTION FACTORS"/>
    <property type="match status" value="1"/>
</dbReference>